<dbReference type="AlphaFoldDB" id="A0A1L6ZA35"/>
<evidence type="ECO:0000313" key="1">
    <source>
        <dbReference type="EMBL" id="APT43290.1"/>
    </source>
</evidence>
<dbReference type="EMBL" id="KU253698">
    <property type="protein sequence ID" value="APT43291.1"/>
    <property type="molecule type" value="mRNA"/>
</dbReference>
<accession>A0A1L6ZA35</accession>
<dbReference type="EMBL" id="KU253697">
    <property type="protein sequence ID" value="APT43290.1"/>
    <property type="molecule type" value="mRNA"/>
</dbReference>
<gene>
    <name evidence="1" type="primary">g6g-ly6g6d</name>
</gene>
<name>A0A1L6ZA35_MOUSE</name>
<protein>
    <submittedName>
        <fullName evidence="1">G6F-LY6G6D fusion protein</fullName>
    </submittedName>
</protein>
<sequence length="50" mass="5567">MRTSTWPALAHLTTRPGDPGDICVEKPDPQSCVSSHWHLKDSLELWPRGG</sequence>
<organism evidence="1">
    <name type="scientific">Mus musculus</name>
    <name type="common">Mouse</name>
    <dbReference type="NCBI Taxonomy" id="10090"/>
    <lineage>
        <taxon>Eukaryota</taxon>
        <taxon>Metazoa</taxon>
        <taxon>Chordata</taxon>
        <taxon>Craniata</taxon>
        <taxon>Vertebrata</taxon>
        <taxon>Euteleostomi</taxon>
        <taxon>Mammalia</taxon>
        <taxon>Eutheria</taxon>
        <taxon>Euarchontoglires</taxon>
        <taxon>Glires</taxon>
        <taxon>Rodentia</taxon>
        <taxon>Myomorpha</taxon>
        <taxon>Muroidea</taxon>
        <taxon>Muridae</taxon>
        <taxon>Murinae</taxon>
        <taxon>Mus</taxon>
        <taxon>Mus</taxon>
    </lineage>
</organism>
<reference evidence="1" key="1">
    <citation type="submission" date="2015-12" db="EMBL/GenBank/DDBJ databases">
        <title>Alternative splicing and transcription induced chimerism in G6F and Ly6G6D among mammals.</title>
        <authorList>
            <person name="Lopez-Diez R."/>
            <person name="Rastrojo A."/>
            <person name="Hernandez-Torres F."/>
            <person name="Aguado B."/>
        </authorList>
    </citation>
    <scope>NUCLEOTIDE SEQUENCE</scope>
</reference>
<proteinExistence type="evidence at transcript level"/>